<evidence type="ECO:0000313" key="10">
    <source>
        <dbReference type="EMBL" id="CAI9087872.1"/>
    </source>
</evidence>
<keyword evidence="4 8" id="KW-0560">Oxidoreductase</keyword>
<protein>
    <submittedName>
        <fullName evidence="10">OLC1v1022058C1</fullName>
    </submittedName>
</protein>
<accession>A0AAV1C0R7</accession>
<keyword evidence="9" id="KW-1133">Transmembrane helix</keyword>
<keyword evidence="9" id="KW-0812">Transmembrane</keyword>
<dbReference type="PANTHER" id="PTHR47953:SF16">
    <property type="entry name" value="CYTOCHROME P450 71D8"/>
    <property type="match status" value="1"/>
</dbReference>
<keyword evidence="3 7" id="KW-0479">Metal-binding</keyword>
<keyword evidence="11" id="KW-1185">Reference proteome</keyword>
<organism evidence="10 11">
    <name type="scientific">Oldenlandia corymbosa var. corymbosa</name>
    <dbReference type="NCBI Taxonomy" id="529605"/>
    <lineage>
        <taxon>Eukaryota</taxon>
        <taxon>Viridiplantae</taxon>
        <taxon>Streptophyta</taxon>
        <taxon>Embryophyta</taxon>
        <taxon>Tracheophyta</taxon>
        <taxon>Spermatophyta</taxon>
        <taxon>Magnoliopsida</taxon>
        <taxon>eudicotyledons</taxon>
        <taxon>Gunneridae</taxon>
        <taxon>Pentapetalae</taxon>
        <taxon>asterids</taxon>
        <taxon>lamiids</taxon>
        <taxon>Gentianales</taxon>
        <taxon>Rubiaceae</taxon>
        <taxon>Rubioideae</taxon>
        <taxon>Spermacoceae</taxon>
        <taxon>Hedyotis-Oldenlandia complex</taxon>
        <taxon>Oldenlandia</taxon>
    </lineage>
</organism>
<feature type="transmembrane region" description="Helical" evidence="9">
    <location>
        <begin position="6"/>
        <end position="26"/>
    </location>
</feature>
<evidence type="ECO:0000256" key="6">
    <source>
        <dbReference type="ARBA" id="ARBA00023033"/>
    </source>
</evidence>
<comment type="cofactor">
    <cofactor evidence="7">
        <name>heme</name>
        <dbReference type="ChEBI" id="CHEBI:30413"/>
    </cofactor>
</comment>
<dbReference type="PANTHER" id="PTHR47953">
    <property type="entry name" value="OS08G0105600 PROTEIN"/>
    <property type="match status" value="1"/>
</dbReference>
<dbReference type="EMBL" id="OX459118">
    <property type="protein sequence ID" value="CAI9087872.1"/>
    <property type="molecule type" value="Genomic_DNA"/>
</dbReference>
<dbReference type="PRINTS" id="PR00463">
    <property type="entry name" value="EP450I"/>
</dbReference>
<dbReference type="SUPFAM" id="SSF48264">
    <property type="entry name" value="Cytochrome P450"/>
    <property type="match status" value="1"/>
</dbReference>
<dbReference type="PRINTS" id="PR00385">
    <property type="entry name" value="P450"/>
</dbReference>
<evidence type="ECO:0000256" key="9">
    <source>
        <dbReference type="SAM" id="Phobius"/>
    </source>
</evidence>
<dbReference type="GO" id="GO:0005506">
    <property type="term" value="F:iron ion binding"/>
    <property type="evidence" value="ECO:0007669"/>
    <property type="project" value="InterPro"/>
</dbReference>
<sequence>MEFQISSWNFISLFFFFFATAFFTIVKQWKKNSKKSNVSCRRKSLPPGPQKLPFIGSLHLMGTLPHQNLAKLANKYGPLMHIQLGEISAIVVSSPQMAKEITKTHDLAFASRPKLLAFEIVCYGSKDIAFTPYGDYWRQMRKICIIELLSAKNVRSFDKIRQDVGSKMVEEIRSLAGETVNLAEQIFSYQSSMVSRAAFGKVSRRQQLEFVGLMKEVASLGGGFDIADIFPSYKFLHSLTGMKSKLLTVHQKMDLIFEDIIKEHIQNRGHSDDEEDLVDALLRVKEDGDLQVPITNDAIKAVIFDMFAAGIETSSTAFEWVMSELIKNPNVMAKAQHEVRQALKGKGKITDADILELKYLKLVIKETLRLHPPFPLLLPRESREEREIDGYTIPVKTKVMINVWAMGKNPEYWPNPESFEPERFEDNGIDFYGNHFEYLPFGAGRRICPGMSFGLANVELPVALMLYHFDWKLPDGNCPEDLDMLENRGITAPRKNNLHLVPVPV</sequence>
<dbReference type="PROSITE" id="PS00086">
    <property type="entry name" value="CYTOCHROME_P450"/>
    <property type="match status" value="1"/>
</dbReference>
<evidence type="ECO:0000256" key="5">
    <source>
        <dbReference type="ARBA" id="ARBA00023004"/>
    </source>
</evidence>
<evidence type="ECO:0000256" key="2">
    <source>
        <dbReference type="ARBA" id="ARBA00022617"/>
    </source>
</evidence>
<dbReference type="InterPro" id="IPR052306">
    <property type="entry name" value="CYP450_71D"/>
</dbReference>
<feature type="binding site" description="axial binding residue" evidence="7">
    <location>
        <position position="448"/>
    </location>
    <ligand>
        <name>heme</name>
        <dbReference type="ChEBI" id="CHEBI:30413"/>
    </ligand>
    <ligandPart>
        <name>Fe</name>
        <dbReference type="ChEBI" id="CHEBI:18248"/>
    </ligandPart>
</feature>
<evidence type="ECO:0000256" key="8">
    <source>
        <dbReference type="RuleBase" id="RU000461"/>
    </source>
</evidence>
<evidence type="ECO:0000256" key="3">
    <source>
        <dbReference type="ARBA" id="ARBA00022723"/>
    </source>
</evidence>
<dbReference type="InterPro" id="IPR017972">
    <property type="entry name" value="Cyt_P450_CS"/>
</dbReference>
<evidence type="ECO:0000313" key="11">
    <source>
        <dbReference type="Proteomes" id="UP001161247"/>
    </source>
</evidence>
<dbReference type="InterPro" id="IPR001128">
    <property type="entry name" value="Cyt_P450"/>
</dbReference>
<dbReference type="GO" id="GO:0016705">
    <property type="term" value="F:oxidoreductase activity, acting on paired donors, with incorporation or reduction of molecular oxygen"/>
    <property type="evidence" value="ECO:0007669"/>
    <property type="project" value="InterPro"/>
</dbReference>
<evidence type="ECO:0000256" key="1">
    <source>
        <dbReference type="ARBA" id="ARBA00010617"/>
    </source>
</evidence>
<name>A0AAV1C0R7_OLDCO</name>
<dbReference type="GO" id="GO:0020037">
    <property type="term" value="F:heme binding"/>
    <property type="evidence" value="ECO:0007669"/>
    <property type="project" value="InterPro"/>
</dbReference>
<dbReference type="Proteomes" id="UP001161247">
    <property type="component" value="Chromosome 1"/>
</dbReference>
<dbReference type="GO" id="GO:0009821">
    <property type="term" value="P:alkaloid biosynthetic process"/>
    <property type="evidence" value="ECO:0007669"/>
    <property type="project" value="UniProtKB-ARBA"/>
</dbReference>
<gene>
    <name evidence="10" type="ORF">OLC1_LOCUS587</name>
</gene>
<keyword evidence="5 7" id="KW-0408">Iron</keyword>
<dbReference type="GO" id="GO:0004497">
    <property type="term" value="F:monooxygenase activity"/>
    <property type="evidence" value="ECO:0007669"/>
    <property type="project" value="UniProtKB-KW"/>
</dbReference>
<evidence type="ECO:0000256" key="4">
    <source>
        <dbReference type="ARBA" id="ARBA00023002"/>
    </source>
</evidence>
<reference evidence="10" key="1">
    <citation type="submission" date="2023-03" db="EMBL/GenBank/DDBJ databases">
        <authorList>
            <person name="Julca I."/>
        </authorList>
    </citation>
    <scope>NUCLEOTIDE SEQUENCE</scope>
</reference>
<comment type="similarity">
    <text evidence="1 8">Belongs to the cytochrome P450 family.</text>
</comment>
<keyword evidence="6 8" id="KW-0503">Monooxygenase</keyword>
<proteinExistence type="inferred from homology"/>
<evidence type="ECO:0000256" key="7">
    <source>
        <dbReference type="PIRSR" id="PIRSR602401-1"/>
    </source>
</evidence>
<dbReference type="Gene3D" id="1.10.630.10">
    <property type="entry name" value="Cytochrome P450"/>
    <property type="match status" value="1"/>
</dbReference>
<dbReference type="Pfam" id="PF00067">
    <property type="entry name" value="p450"/>
    <property type="match status" value="1"/>
</dbReference>
<dbReference type="CDD" id="cd11072">
    <property type="entry name" value="CYP71-like"/>
    <property type="match status" value="1"/>
</dbReference>
<dbReference type="AlphaFoldDB" id="A0AAV1C0R7"/>
<dbReference type="InterPro" id="IPR036396">
    <property type="entry name" value="Cyt_P450_sf"/>
</dbReference>
<dbReference type="FunFam" id="1.10.630.10:FF:000043">
    <property type="entry name" value="Cytochrome P450 99A2"/>
    <property type="match status" value="1"/>
</dbReference>
<keyword evidence="9" id="KW-0472">Membrane</keyword>
<dbReference type="InterPro" id="IPR002401">
    <property type="entry name" value="Cyt_P450_E_grp-I"/>
</dbReference>
<keyword evidence="2 7" id="KW-0349">Heme</keyword>